<evidence type="ECO:0008006" key="3">
    <source>
        <dbReference type="Google" id="ProtNLM"/>
    </source>
</evidence>
<organism evidence="1 2">
    <name type="scientific">Polyrhizophydium stewartii</name>
    <dbReference type="NCBI Taxonomy" id="2732419"/>
    <lineage>
        <taxon>Eukaryota</taxon>
        <taxon>Fungi</taxon>
        <taxon>Fungi incertae sedis</taxon>
        <taxon>Chytridiomycota</taxon>
        <taxon>Chytridiomycota incertae sedis</taxon>
        <taxon>Chytridiomycetes</taxon>
        <taxon>Rhizophydiales</taxon>
        <taxon>Rhizophydiales incertae sedis</taxon>
        <taxon>Polyrhizophydium</taxon>
    </lineage>
</organism>
<dbReference type="Proteomes" id="UP001527925">
    <property type="component" value="Unassembled WGS sequence"/>
</dbReference>
<proteinExistence type="predicted"/>
<evidence type="ECO:0000313" key="1">
    <source>
        <dbReference type="EMBL" id="KAL2912129.1"/>
    </source>
</evidence>
<evidence type="ECO:0000313" key="2">
    <source>
        <dbReference type="Proteomes" id="UP001527925"/>
    </source>
</evidence>
<name>A0ABR4MXY3_9FUNG</name>
<gene>
    <name evidence="1" type="ORF">HK105_208407</name>
</gene>
<sequence length="440" mass="47943">MASKALDGSGQPDVTLRSHWDRLPAELHHWIFAQAGLWTQLTAGRLLGAELRALCAADRMRLWRAALEDDADWAAATLPRMPGLTELAQLARSEAMCRRLAAAGVWDRLAVARAAVVGRWMGLVSECPPALVAQAAAAEGVVDILEDLVCWQDFRHMRLALGSGSVACVEWLYIHVWNLYLPPMALEWAACSIGKEMIDGFRESELHKVARTGNAEALAFIIQVAQPTVSSPLPLSYSSPSVDYHRTLLEAGIRRSPSLVIRCAIKNDSLPLAKWAKSTLRSRVRLQHLYKYSGYVTSDLARWVVAELVSGGECTGVLPRRMLRIAASRSWLGVLRDAIARDPKQKARIAAVAELASVRVLEWMHEKYPGCISQATLCAAAEAGNVASVAFILGNVRGDAWDMDAARSSAGCRRGIHTNRQSVLAQIDAFASLPAVLDAA</sequence>
<protein>
    <recommendedName>
        <fullName evidence="3">F-box domain-containing protein</fullName>
    </recommendedName>
</protein>
<accession>A0ABR4MXY3</accession>
<comment type="caution">
    <text evidence="1">The sequence shown here is derived from an EMBL/GenBank/DDBJ whole genome shotgun (WGS) entry which is preliminary data.</text>
</comment>
<dbReference type="EMBL" id="JADGIZ020000076">
    <property type="protein sequence ID" value="KAL2912129.1"/>
    <property type="molecule type" value="Genomic_DNA"/>
</dbReference>
<keyword evidence="2" id="KW-1185">Reference proteome</keyword>
<reference evidence="1 2" key="1">
    <citation type="submission" date="2023-09" db="EMBL/GenBank/DDBJ databases">
        <title>Pangenome analysis of Batrachochytrium dendrobatidis and related Chytrids.</title>
        <authorList>
            <person name="Yacoub M.N."/>
            <person name="Stajich J.E."/>
            <person name="James T.Y."/>
        </authorList>
    </citation>
    <scope>NUCLEOTIDE SEQUENCE [LARGE SCALE GENOMIC DNA]</scope>
    <source>
        <strain evidence="1 2">JEL0888</strain>
    </source>
</reference>